<proteinExistence type="predicted"/>
<dbReference type="EMBL" id="LAZR01025424">
    <property type="protein sequence ID" value="KKL71958.1"/>
    <property type="molecule type" value="Genomic_DNA"/>
</dbReference>
<evidence type="ECO:0008006" key="2">
    <source>
        <dbReference type="Google" id="ProtNLM"/>
    </source>
</evidence>
<sequence>MMQSMNRKPPHNFLDLTGKRFGRLIVQCRVPSRKKNHKPRWKCLCDCGNMIETQASQLQQGQTKSCRCLMAERTREANTTHGKTGTRIYRIWSGMLNRCRNPNSKDYTHYRKRGIHVCRAWYRFESFYADMGEPPTGSHELERLDNSRGYEPGNCVWATATQQARNRRSNVLITWSGKTQCVSAWEQELGFSSGRLSRRLRSGWSLKRAIETPVNHNLSRY</sequence>
<accession>A0A0F9ED03</accession>
<reference evidence="1" key="1">
    <citation type="journal article" date="2015" name="Nature">
        <title>Complex archaea that bridge the gap between prokaryotes and eukaryotes.</title>
        <authorList>
            <person name="Spang A."/>
            <person name="Saw J.H."/>
            <person name="Jorgensen S.L."/>
            <person name="Zaremba-Niedzwiedzka K."/>
            <person name="Martijn J."/>
            <person name="Lind A.E."/>
            <person name="van Eijk R."/>
            <person name="Schleper C."/>
            <person name="Guy L."/>
            <person name="Ettema T.J."/>
        </authorList>
    </citation>
    <scope>NUCLEOTIDE SEQUENCE</scope>
</reference>
<comment type="caution">
    <text evidence="1">The sequence shown here is derived from an EMBL/GenBank/DDBJ whole genome shotgun (WGS) entry which is preliminary data.</text>
</comment>
<dbReference type="AlphaFoldDB" id="A0A0F9ED03"/>
<protein>
    <recommendedName>
        <fullName evidence="2">AP2/ERF domain-containing protein</fullName>
    </recommendedName>
</protein>
<evidence type="ECO:0000313" key="1">
    <source>
        <dbReference type="EMBL" id="KKL71958.1"/>
    </source>
</evidence>
<name>A0A0F9ED03_9ZZZZ</name>
<gene>
    <name evidence="1" type="ORF">LCGC14_2089690</name>
</gene>
<organism evidence="1">
    <name type="scientific">marine sediment metagenome</name>
    <dbReference type="NCBI Taxonomy" id="412755"/>
    <lineage>
        <taxon>unclassified sequences</taxon>
        <taxon>metagenomes</taxon>
        <taxon>ecological metagenomes</taxon>
    </lineage>
</organism>